<evidence type="ECO:0000256" key="4">
    <source>
        <dbReference type="ARBA" id="ARBA00016244"/>
    </source>
</evidence>
<dbReference type="PANTHER" id="PTHR30033:SF1">
    <property type="entry name" value="FLAGELLAR HOOK-ASSOCIATED PROTEIN 1"/>
    <property type="match status" value="1"/>
</dbReference>
<evidence type="ECO:0000256" key="5">
    <source>
        <dbReference type="ARBA" id="ARBA00022525"/>
    </source>
</evidence>
<evidence type="ECO:0000256" key="7">
    <source>
        <dbReference type="SAM" id="MobiDB-lite"/>
    </source>
</evidence>
<dbReference type="Pfam" id="PF06429">
    <property type="entry name" value="Flg_bbr_C"/>
    <property type="match status" value="1"/>
</dbReference>
<dbReference type="PANTHER" id="PTHR30033">
    <property type="entry name" value="FLAGELLAR HOOK-ASSOCIATED PROTEIN 1"/>
    <property type="match status" value="1"/>
</dbReference>
<proteinExistence type="inferred from homology"/>
<feature type="domain" description="Flagellar hook-associated protein FlgK helical" evidence="10">
    <location>
        <begin position="92"/>
        <end position="325"/>
    </location>
</feature>
<keyword evidence="6" id="KW-0975">Bacterial flagellum</keyword>
<dbReference type="OrthoDB" id="9802553at2"/>
<comment type="caution">
    <text evidence="11">The sequence shown here is derived from an EMBL/GenBank/DDBJ whole genome shotgun (WGS) entry which is preliminary data.</text>
</comment>
<feature type="domain" description="Flagellar basal-body/hook protein C-terminal" evidence="9">
    <location>
        <begin position="863"/>
        <end position="901"/>
    </location>
</feature>
<dbReference type="RefSeq" id="WP_095617200.1">
    <property type="nucleotide sequence ID" value="NZ_NSKD01000003.1"/>
</dbReference>
<feature type="region of interest" description="Disordered" evidence="7">
    <location>
        <begin position="23"/>
        <end position="45"/>
    </location>
</feature>
<keyword evidence="12" id="KW-1185">Reference proteome</keyword>
<dbReference type="InterPro" id="IPR002371">
    <property type="entry name" value="FlgK"/>
</dbReference>
<dbReference type="Proteomes" id="UP000218896">
    <property type="component" value="Unassembled WGS sequence"/>
</dbReference>
<evidence type="ECO:0000256" key="2">
    <source>
        <dbReference type="ARBA" id="ARBA00004613"/>
    </source>
</evidence>
<dbReference type="InterPro" id="IPR053927">
    <property type="entry name" value="FlgK_helical"/>
</dbReference>
<reference evidence="11 12" key="1">
    <citation type="submission" date="2017-08" db="EMBL/GenBank/DDBJ databases">
        <title>Halovibrio sewagensis sp. nov., isolated from wastewater of high salinity.</title>
        <authorList>
            <person name="Dong X."/>
            <person name="Zhang G."/>
        </authorList>
    </citation>
    <scope>NUCLEOTIDE SEQUENCE [LARGE SCALE GENOMIC DNA]</scope>
    <source>
        <strain evidence="11 12">YL5-2</strain>
    </source>
</reference>
<feature type="region of interest" description="Disordered" evidence="7">
    <location>
        <begin position="512"/>
        <end position="564"/>
    </location>
</feature>
<dbReference type="Pfam" id="PF22638">
    <property type="entry name" value="FlgK_D1"/>
    <property type="match status" value="1"/>
</dbReference>
<keyword evidence="11" id="KW-0282">Flagellum</keyword>
<keyword evidence="11" id="KW-0969">Cilium</keyword>
<evidence type="ECO:0000256" key="6">
    <source>
        <dbReference type="ARBA" id="ARBA00023143"/>
    </source>
</evidence>
<sequence length="905" mass="96594">MSLLNTGLTGILSNQKALETTSNNITNANTPGYSRQRADFQSNPSQATGSGYIGQGVNIADIQRLNDEFVNTQLRSDTTLHSEQTALVENLNGMDDLLGNENTGLNQALTQFFGTLQDAAESPASSSLREQALNQADNLVARFKSVDSQLRSREQTVDDRISANLSEINSLADGIAELNVKIAESPGRASGRDANELLDKRDEKLRQLSELVQVQTNENNDGTVDVSIGKGQGMVSKGTSATLRLSGSTEQAGRREVLLEGVGRDRAITHEITGGALGGNLTFRDEILEPTLNGIGRIAIGLSERMNEQHQLGQDLNGNLGGNFFRDINSESLARGRITPSAETAENGNRQARVDITDSSKLDTRSYTLEFTGPDDQQYRIRDATTGEQVKSGSISSTQPSTITMDGFEIELESGDFQQGDEFNIRPTYNGGRDMERAISSGEEIALAAPIRAEAGSGNQGTGQISQGTMLDVRDPDTGRRLDALDENGNLDPPMEIRFLSENRYEVVDVSDPANPKPLDPPMNNVRFEPGKTNTVFSGDPGSRSLTASGPAANGPSADPDSIYGEQDITIRTRDPETGVVSTQSPITINEDGDKESAQSIADKLNNQRGVEATAYTEVTLTPDPSDSGNTGNNPTVEVALADGSDVTRNVSLDVDGPLTADSLNEAMQENSDFQSLGLSVINDGNSVKLRSERGEDIRISLDAPNGAQLGVGKPIPYEGGGTAGSQTLNDGQQRTVGGYVDTTLAAGVRLTATDAAASGENFFERAPSSDPAYKGFQFELSGNPEAGDSFRLETNEGGTSDNRNGLALGDLNAKNYLDNGNFSFTDAYGSVVEDVGSRTQTAQVDQEAAGTLKEQSQKQWEEQSGVNLDEEAGRLIEFQNAYSASSQVVSVARDLFNTLLGTFN</sequence>
<dbReference type="PRINTS" id="PR01005">
    <property type="entry name" value="FLGHOOKAP1"/>
</dbReference>
<comment type="subcellular location">
    <subcellularLocation>
        <location evidence="1">Bacterial flagellum</location>
    </subcellularLocation>
    <subcellularLocation>
        <location evidence="2">Secreted</location>
    </subcellularLocation>
</comment>
<feature type="region of interest" description="Disordered" evidence="7">
    <location>
        <begin position="576"/>
        <end position="598"/>
    </location>
</feature>
<keyword evidence="5" id="KW-0964">Secreted</keyword>
<organism evidence="11 12">
    <name type="scientific">Halovibrio salipaludis</name>
    <dbReference type="NCBI Taxonomy" id="2032626"/>
    <lineage>
        <taxon>Bacteria</taxon>
        <taxon>Pseudomonadati</taxon>
        <taxon>Pseudomonadota</taxon>
        <taxon>Gammaproteobacteria</taxon>
        <taxon>Oceanospirillales</taxon>
        <taxon>Halomonadaceae</taxon>
        <taxon>Halovibrio</taxon>
    </lineage>
</organism>
<feature type="domain" description="Flagellar basal body rod protein N-terminal" evidence="8">
    <location>
        <begin position="4"/>
        <end position="33"/>
    </location>
</feature>
<evidence type="ECO:0000313" key="11">
    <source>
        <dbReference type="EMBL" id="PAU80357.1"/>
    </source>
</evidence>
<evidence type="ECO:0000256" key="3">
    <source>
        <dbReference type="ARBA" id="ARBA00009677"/>
    </source>
</evidence>
<name>A0A2A2F6Q8_9GAMM</name>
<gene>
    <name evidence="11" type="primary">flgK</name>
    <name evidence="11" type="ORF">CK501_07860</name>
</gene>
<evidence type="ECO:0000259" key="10">
    <source>
        <dbReference type="Pfam" id="PF22638"/>
    </source>
</evidence>
<accession>A0A2A2F6Q8</accession>
<evidence type="ECO:0000256" key="1">
    <source>
        <dbReference type="ARBA" id="ARBA00004365"/>
    </source>
</evidence>
<dbReference type="EMBL" id="NSKD01000003">
    <property type="protein sequence ID" value="PAU80357.1"/>
    <property type="molecule type" value="Genomic_DNA"/>
</dbReference>
<dbReference type="GO" id="GO:0044780">
    <property type="term" value="P:bacterial-type flagellum assembly"/>
    <property type="evidence" value="ECO:0007669"/>
    <property type="project" value="InterPro"/>
</dbReference>
<dbReference type="GO" id="GO:0009424">
    <property type="term" value="C:bacterial-type flagellum hook"/>
    <property type="evidence" value="ECO:0007669"/>
    <property type="project" value="InterPro"/>
</dbReference>
<dbReference type="NCBIfam" id="TIGR02492">
    <property type="entry name" value="flgK_ends"/>
    <property type="match status" value="1"/>
</dbReference>
<keyword evidence="11" id="KW-0966">Cell projection</keyword>
<dbReference type="Pfam" id="PF00460">
    <property type="entry name" value="Flg_bb_rod"/>
    <property type="match status" value="1"/>
</dbReference>
<comment type="similarity">
    <text evidence="3">Belongs to the flagella basal body rod proteins family.</text>
</comment>
<dbReference type="AlphaFoldDB" id="A0A2A2F6Q8"/>
<dbReference type="SUPFAM" id="SSF64518">
    <property type="entry name" value="Phase 1 flagellin"/>
    <property type="match status" value="2"/>
</dbReference>
<evidence type="ECO:0000259" key="9">
    <source>
        <dbReference type="Pfam" id="PF06429"/>
    </source>
</evidence>
<dbReference type="GO" id="GO:0005576">
    <property type="term" value="C:extracellular region"/>
    <property type="evidence" value="ECO:0007669"/>
    <property type="project" value="UniProtKB-SubCell"/>
</dbReference>
<dbReference type="GO" id="GO:0005198">
    <property type="term" value="F:structural molecule activity"/>
    <property type="evidence" value="ECO:0007669"/>
    <property type="project" value="InterPro"/>
</dbReference>
<dbReference type="InterPro" id="IPR010930">
    <property type="entry name" value="Flg_bb/hook_C_dom"/>
</dbReference>
<feature type="region of interest" description="Disordered" evidence="7">
    <location>
        <begin position="451"/>
        <end position="476"/>
    </location>
</feature>
<evidence type="ECO:0000313" key="12">
    <source>
        <dbReference type="Proteomes" id="UP000218896"/>
    </source>
</evidence>
<evidence type="ECO:0000259" key="8">
    <source>
        <dbReference type="Pfam" id="PF00460"/>
    </source>
</evidence>
<dbReference type="InterPro" id="IPR001444">
    <property type="entry name" value="Flag_bb_rod_N"/>
</dbReference>
<protein>
    <recommendedName>
        <fullName evidence="4">Flagellar hook-associated protein 1</fullName>
    </recommendedName>
</protein>